<dbReference type="AlphaFoldDB" id="A0A2P4Y0H0"/>
<feature type="region of interest" description="Disordered" evidence="2">
    <location>
        <begin position="60"/>
        <end position="100"/>
    </location>
</feature>
<keyword evidence="4" id="KW-1185">Reference proteome</keyword>
<feature type="region of interest" description="Disordered" evidence="2">
    <location>
        <begin position="969"/>
        <end position="1020"/>
    </location>
</feature>
<dbReference type="OrthoDB" id="167407at2759"/>
<keyword evidence="1" id="KW-0175">Coiled coil</keyword>
<evidence type="ECO:0000313" key="4">
    <source>
        <dbReference type="Proteomes" id="UP000237271"/>
    </source>
</evidence>
<feature type="region of interest" description="Disordered" evidence="2">
    <location>
        <begin position="886"/>
        <end position="952"/>
    </location>
</feature>
<evidence type="ECO:0000256" key="1">
    <source>
        <dbReference type="SAM" id="Coils"/>
    </source>
</evidence>
<name>A0A2P4Y0H0_9STRA</name>
<sequence length="1020" mass="115686">MDPAECWSNQNNLVSSLDLLEEEVLRESTNYGPRWKRDKHLLVEGEAAATFPREVSRISPRKPQITPKTTIRRRSSIKRGSERSANNAEEEEGSKKQLQLENERLQDEIRQWQREVEHARDEKLELEASFRRLDQEIGNGYHLAERKEKELRIAELVTKNQKMSQLLEKKLHGHEELRQAHAELQGGHQKLTEQVELLNRVLDSVETKHTELSSSHTTLTASYEAAQTRIETLQSEIHVLQDKLATSTTHVQVVAEYEDKIQQWERTCHELEHKCELKTQKLTQTQKIASAAQHEAQRALDRQEELEQELRNAHDQLIRTNAAVRTMEAKLEANLLSNNSQESLHHRIRQLERELLQKNRANAELMQTCSQILGSQKRPSSGRASLPAKNGQAIKSQVTRLTARITSLSDKLRSTEEARLGILMQAFPFLLHRLDAMQDQLAAAVESNDIFKNAIEQMQTSPNAGSDWNNPANNYSGMRVSGSMYLHLARDKYLLEAPYPIELLADQTGAQALSGNPDSTTTVSRTKATKFSPFRVTCSALKPKDNQSEFECDDQMHQLVMLTAESNDTSGASYLNRSKINAFLEVIQTSAARKKFKTLAIGKLAECLNKLRTLAHRSASEAATQQATVQLLQREVVDLQQKLKNSQSDNKNNHGGVTTTKDSYRTLQFLMKVVDVYAEKQQENQKTFLTQPFSSDMLITNAHDSHNDSSIVFDDRLNLSDCGMEDDEVNQLLLKIMISGARFRDINLASNNLSDVGAQHVADFLEKTSTSVRVVNLFDNKRITRRGIEYIKGGLLRNQRVQRMSEDMHAIEDGVVLRGLAIQQDFDVSGIATEILRIILPTRSENEAIPEEFKTITPEAIDAVTEKLRQLGFRYNIRQTPALSRVRSANYNKKHGTSQQTERNPRCDRRPRSAGSTFNRKVPVPSNIGTNTRRKSLPSIGTSDTIRRQQIKQQQDLRFQALEAAIQRTSSTHLRSQASRTLTSTPFNSRLSSSRGTSGNTNNRRIYGKAHINTIRGLRR</sequence>
<feature type="coiled-coil region" evidence="1">
    <location>
        <begin position="622"/>
        <end position="649"/>
    </location>
</feature>
<feature type="compositionally biased region" description="Polar residues" evidence="2">
    <location>
        <begin position="886"/>
        <end position="902"/>
    </location>
</feature>
<dbReference type="Gene3D" id="3.80.10.10">
    <property type="entry name" value="Ribonuclease Inhibitor"/>
    <property type="match status" value="1"/>
</dbReference>
<dbReference type="SUPFAM" id="SSF52047">
    <property type="entry name" value="RNI-like"/>
    <property type="match status" value="1"/>
</dbReference>
<gene>
    <name evidence="3" type="ORF">PHPALM_12138</name>
</gene>
<evidence type="ECO:0000313" key="3">
    <source>
        <dbReference type="EMBL" id="POM71312.1"/>
    </source>
</evidence>
<dbReference type="InterPro" id="IPR032675">
    <property type="entry name" value="LRR_dom_sf"/>
</dbReference>
<accession>A0A2P4Y0H0</accession>
<dbReference type="EMBL" id="NCKW01006533">
    <property type="protein sequence ID" value="POM71312.1"/>
    <property type="molecule type" value="Genomic_DNA"/>
</dbReference>
<organism evidence="3 4">
    <name type="scientific">Phytophthora palmivora</name>
    <dbReference type="NCBI Taxonomy" id="4796"/>
    <lineage>
        <taxon>Eukaryota</taxon>
        <taxon>Sar</taxon>
        <taxon>Stramenopiles</taxon>
        <taxon>Oomycota</taxon>
        <taxon>Peronosporomycetes</taxon>
        <taxon>Peronosporales</taxon>
        <taxon>Peronosporaceae</taxon>
        <taxon>Phytophthora</taxon>
    </lineage>
</organism>
<evidence type="ECO:0000256" key="2">
    <source>
        <dbReference type="SAM" id="MobiDB-lite"/>
    </source>
</evidence>
<protein>
    <submittedName>
        <fullName evidence="3">Uncharacterized protein</fullName>
    </submittedName>
</protein>
<dbReference type="Proteomes" id="UP000237271">
    <property type="component" value="Unassembled WGS sequence"/>
</dbReference>
<feature type="coiled-coil region" evidence="1">
    <location>
        <begin position="174"/>
        <end position="368"/>
    </location>
</feature>
<feature type="compositionally biased region" description="Polar residues" evidence="2">
    <location>
        <begin position="969"/>
        <end position="987"/>
    </location>
</feature>
<reference evidence="3 4" key="1">
    <citation type="journal article" date="2017" name="Genome Biol. Evol.">
        <title>Phytophthora megakarya and P. palmivora, closely related causal agents of cacao black pod rot, underwent increases in genome sizes and gene numbers by different mechanisms.</title>
        <authorList>
            <person name="Ali S.S."/>
            <person name="Shao J."/>
            <person name="Lary D.J."/>
            <person name="Kronmiller B."/>
            <person name="Shen D."/>
            <person name="Strem M.D."/>
            <person name="Amoako-Attah I."/>
            <person name="Akrofi A.Y."/>
            <person name="Begoude B.A."/>
            <person name="Ten Hoopen G.M."/>
            <person name="Coulibaly K."/>
            <person name="Kebe B.I."/>
            <person name="Melnick R.L."/>
            <person name="Guiltinan M.J."/>
            <person name="Tyler B.M."/>
            <person name="Meinhardt L.W."/>
            <person name="Bailey B.A."/>
        </authorList>
    </citation>
    <scope>NUCLEOTIDE SEQUENCE [LARGE SCALE GENOMIC DNA]</scope>
    <source>
        <strain evidence="4">sbr112.9</strain>
    </source>
</reference>
<proteinExistence type="predicted"/>
<feature type="compositionally biased region" description="Low complexity" evidence="2">
    <location>
        <begin position="988"/>
        <end position="1005"/>
    </location>
</feature>
<comment type="caution">
    <text evidence="3">The sequence shown here is derived from an EMBL/GenBank/DDBJ whole genome shotgun (WGS) entry which is preliminary data.</text>
</comment>